<dbReference type="AlphaFoldDB" id="A0AAD7PE30"/>
<sequence>MIRDFDVGGQCKLQVTYNGHRLDEFVPRKTSAYISQNDVHLGGLTVKETLDYSARFQGVGSKYDLLYELSIRKKYAGIVPEGEVDLFMKETALEGAKSSLISDYILKIRHKVNAENTLRS</sequence>
<accession>A0AAD7PE30</accession>
<evidence type="ECO:0000256" key="1">
    <source>
        <dbReference type="ARBA" id="ARBA00022448"/>
    </source>
</evidence>
<dbReference type="Gene3D" id="3.40.50.300">
    <property type="entry name" value="P-loop containing nucleotide triphosphate hydrolases"/>
    <property type="match status" value="1"/>
</dbReference>
<dbReference type="InterPro" id="IPR027417">
    <property type="entry name" value="P-loop_NTPase"/>
</dbReference>
<comment type="caution">
    <text evidence="2">The sequence shown here is derived from an EMBL/GenBank/DDBJ whole genome shotgun (WGS) entry which is preliminary data.</text>
</comment>
<name>A0AAD7PE30_QUISA</name>
<keyword evidence="3" id="KW-1185">Reference proteome</keyword>
<organism evidence="2 3">
    <name type="scientific">Quillaja saponaria</name>
    <name type="common">Soap bark tree</name>
    <dbReference type="NCBI Taxonomy" id="32244"/>
    <lineage>
        <taxon>Eukaryota</taxon>
        <taxon>Viridiplantae</taxon>
        <taxon>Streptophyta</taxon>
        <taxon>Embryophyta</taxon>
        <taxon>Tracheophyta</taxon>
        <taxon>Spermatophyta</taxon>
        <taxon>Magnoliopsida</taxon>
        <taxon>eudicotyledons</taxon>
        <taxon>Gunneridae</taxon>
        <taxon>Pentapetalae</taxon>
        <taxon>rosids</taxon>
        <taxon>fabids</taxon>
        <taxon>Fabales</taxon>
        <taxon>Quillajaceae</taxon>
        <taxon>Quillaja</taxon>
    </lineage>
</organism>
<keyword evidence="1" id="KW-0813">Transport</keyword>
<dbReference type="EMBL" id="JARAOO010000011">
    <property type="protein sequence ID" value="KAJ7951717.1"/>
    <property type="molecule type" value="Genomic_DNA"/>
</dbReference>
<reference evidence="2" key="1">
    <citation type="journal article" date="2023" name="Science">
        <title>Elucidation of the pathway for biosynthesis of saponin adjuvants from the soapbark tree.</title>
        <authorList>
            <person name="Reed J."/>
            <person name="Orme A."/>
            <person name="El-Demerdash A."/>
            <person name="Owen C."/>
            <person name="Martin L.B.B."/>
            <person name="Misra R.C."/>
            <person name="Kikuchi S."/>
            <person name="Rejzek M."/>
            <person name="Martin A.C."/>
            <person name="Harkess A."/>
            <person name="Leebens-Mack J."/>
            <person name="Louveau T."/>
            <person name="Stephenson M.J."/>
            <person name="Osbourn A."/>
        </authorList>
    </citation>
    <scope>NUCLEOTIDE SEQUENCE</scope>
    <source>
        <strain evidence="2">S10</strain>
    </source>
</reference>
<evidence type="ECO:0000313" key="3">
    <source>
        <dbReference type="Proteomes" id="UP001163823"/>
    </source>
</evidence>
<protein>
    <submittedName>
        <fullName evidence="2">Pleiotropic drug resistance ABC transporter</fullName>
    </submittedName>
</protein>
<dbReference type="KEGG" id="qsa:O6P43_027722"/>
<gene>
    <name evidence="2" type="ORF">O6P43_027722</name>
</gene>
<dbReference type="PANTHER" id="PTHR19241">
    <property type="entry name" value="ATP-BINDING CASSETTE TRANSPORTER"/>
    <property type="match status" value="1"/>
</dbReference>
<proteinExistence type="predicted"/>
<dbReference type="Proteomes" id="UP001163823">
    <property type="component" value="Chromosome 11"/>
</dbReference>
<evidence type="ECO:0000313" key="2">
    <source>
        <dbReference type="EMBL" id="KAJ7951717.1"/>
    </source>
</evidence>